<dbReference type="GO" id="GO:0051301">
    <property type="term" value="P:cell division"/>
    <property type="evidence" value="ECO:0007669"/>
    <property type="project" value="InterPro"/>
</dbReference>
<feature type="region of interest" description="Disordered" evidence="1">
    <location>
        <begin position="205"/>
        <end position="231"/>
    </location>
</feature>
<evidence type="ECO:0000256" key="1">
    <source>
        <dbReference type="SAM" id="MobiDB-lite"/>
    </source>
</evidence>
<evidence type="ECO:0000313" key="2">
    <source>
        <dbReference type="EMBL" id="OLY83066.1"/>
    </source>
</evidence>
<dbReference type="PANTHER" id="PTHR14778">
    <property type="entry name" value="KINETOCHORE-ASSOCIATED PROTEIN DSN1 HOMOLOG"/>
    <property type="match status" value="1"/>
</dbReference>
<keyword evidence="3" id="KW-1185">Reference proteome</keyword>
<dbReference type="Proteomes" id="UP000187455">
    <property type="component" value="Unassembled WGS sequence"/>
</dbReference>
<proteinExistence type="predicted"/>
<dbReference type="InterPro" id="IPR013218">
    <property type="entry name" value="Dsn1/Mis13"/>
</dbReference>
<gene>
    <name evidence="2" type="ORF">AYI68_g2807</name>
</gene>
<organism evidence="2 3">
    <name type="scientific">Smittium mucronatum</name>
    <dbReference type="NCBI Taxonomy" id="133383"/>
    <lineage>
        <taxon>Eukaryota</taxon>
        <taxon>Fungi</taxon>
        <taxon>Fungi incertae sedis</taxon>
        <taxon>Zoopagomycota</taxon>
        <taxon>Kickxellomycotina</taxon>
        <taxon>Harpellomycetes</taxon>
        <taxon>Harpellales</taxon>
        <taxon>Legeriomycetaceae</taxon>
        <taxon>Smittium</taxon>
    </lineage>
</organism>
<dbReference type="STRING" id="133383.A0A1R0H1Q0"/>
<dbReference type="AlphaFoldDB" id="A0A1R0H1Q0"/>
<dbReference type="Pfam" id="PF08202">
    <property type="entry name" value="MIS13"/>
    <property type="match status" value="1"/>
</dbReference>
<evidence type="ECO:0000313" key="3">
    <source>
        <dbReference type="Proteomes" id="UP000187455"/>
    </source>
</evidence>
<sequence length="309" mass="35182">MIGPDFKIQRPSKSAEERILRLKNRFSRAHIKQQEITNVALIDNDRISHSDPSNLDSTLSTSVPKESFQSIEIPSNPVPTALIPTTDITPKESTIVAAEESSSNSPIKNINIDFSKPKSILKESTISTIELDDSLFTESQIRFERAQKALVSREFSEPQVINTSLSIIPSNQSISDQQKRKQENFLEARILKNYNAFKKRKNMTLMPNSSSLSESSSSSFKDTSTRRRSTFGQRAIPHQEIETKLLYRHISPEVPEPLRLRQLLSWIVKRTPVPEIPTEIEVNKNLCDLARQGDFFPSIFDILDSFFYT</sequence>
<dbReference type="GO" id="GO:0007059">
    <property type="term" value="P:chromosome segregation"/>
    <property type="evidence" value="ECO:0007669"/>
    <property type="project" value="InterPro"/>
</dbReference>
<dbReference type="PANTHER" id="PTHR14778:SF2">
    <property type="entry name" value="KINETOCHORE-ASSOCIATED PROTEIN DSN1 HOMOLOG"/>
    <property type="match status" value="1"/>
</dbReference>
<comment type="caution">
    <text evidence="2">The sequence shown here is derived from an EMBL/GenBank/DDBJ whole genome shotgun (WGS) entry which is preliminary data.</text>
</comment>
<reference evidence="2 3" key="1">
    <citation type="journal article" date="2016" name="Mol. Biol. Evol.">
        <title>Genome-Wide Survey of Gut Fungi (Harpellales) Reveals the First Horizontally Transferred Ubiquitin Gene from a Mosquito Host.</title>
        <authorList>
            <person name="Wang Y."/>
            <person name="White M.M."/>
            <person name="Kvist S."/>
            <person name="Moncalvo J.M."/>
        </authorList>
    </citation>
    <scope>NUCLEOTIDE SEQUENCE [LARGE SCALE GENOMIC DNA]</scope>
    <source>
        <strain evidence="2 3">ALG-7-W6</strain>
    </source>
</reference>
<dbReference type="EMBL" id="LSSL01001091">
    <property type="protein sequence ID" value="OLY83066.1"/>
    <property type="molecule type" value="Genomic_DNA"/>
</dbReference>
<protein>
    <submittedName>
        <fullName evidence="2">Uncharacterized protein</fullName>
    </submittedName>
</protein>
<dbReference type="GO" id="GO:0000444">
    <property type="term" value="C:MIS12/MIND type complex"/>
    <property type="evidence" value="ECO:0007669"/>
    <property type="project" value="InterPro"/>
</dbReference>
<dbReference type="OrthoDB" id="10249039at2759"/>
<accession>A0A1R0H1Q0</accession>
<feature type="compositionally biased region" description="Low complexity" evidence="1">
    <location>
        <begin position="209"/>
        <end position="222"/>
    </location>
</feature>
<name>A0A1R0H1Q0_9FUNG</name>